<dbReference type="EnsemblProtists" id="PYU1_T015035">
    <property type="protein sequence ID" value="PYU1_T015035"/>
    <property type="gene ID" value="PYU1_G015004"/>
</dbReference>
<protein>
    <submittedName>
        <fullName evidence="3">Uncharacterized protein</fullName>
    </submittedName>
</protein>
<accession>K3XCT6</accession>
<reference evidence="4" key="1">
    <citation type="journal article" date="2010" name="Genome Biol.">
        <title>Genome sequence of the necrotrophic plant pathogen Pythium ultimum reveals original pathogenicity mechanisms and effector repertoire.</title>
        <authorList>
            <person name="Levesque C.A."/>
            <person name="Brouwer H."/>
            <person name="Cano L."/>
            <person name="Hamilton J.P."/>
            <person name="Holt C."/>
            <person name="Huitema E."/>
            <person name="Raffaele S."/>
            <person name="Robideau G.P."/>
            <person name="Thines M."/>
            <person name="Win J."/>
            <person name="Zerillo M.M."/>
            <person name="Beakes G.W."/>
            <person name="Boore J.L."/>
            <person name="Busam D."/>
            <person name="Dumas B."/>
            <person name="Ferriera S."/>
            <person name="Fuerstenberg S.I."/>
            <person name="Gachon C.M."/>
            <person name="Gaulin E."/>
            <person name="Govers F."/>
            <person name="Grenville-Briggs L."/>
            <person name="Horner N."/>
            <person name="Hostetler J."/>
            <person name="Jiang R.H."/>
            <person name="Johnson J."/>
            <person name="Krajaejun T."/>
            <person name="Lin H."/>
            <person name="Meijer H.J."/>
            <person name="Moore B."/>
            <person name="Morris P."/>
            <person name="Phuntmart V."/>
            <person name="Puiu D."/>
            <person name="Shetty J."/>
            <person name="Stajich J.E."/>
            <person name="Tripathy S."/>
            <person name="Wawra S."/>
            <person name="van West P."/>
            <person name="Whitty B.R."/>
            <person name="Coutinho P.M."/>
            <person name="Henrissat B."/>
            <person name="Martin F."/>
            <person name="Thomas P.D."/>
            <person name="Tyler B.M."/>
            <person name="De Vries R.P."/>
            <person name="Kamoun S."/>
            <person name="Yandell M."/>
            <person name="Tisserat N."/>
            <person name="Buell C.R."/>
        </authorList>
    </citation>
    <scope>NUCLEOTIDE SEQUENCE</scope>
    <source>
        <strain evidence="4">DAOM:BR144</strain>
    </source>
</reference>
<dbReference type="Gene3D" id="3.40.50.720">
    <property type="entry name" value="NAD(P)-binding Rossmann-like Domain"/>
    <property type="match status" value="1"/>
</dbReference>
<keyword evidence="4" id="KW-1185">Reference proteome</keyword>
<dbReference type="eggNOG" id="KOG1611">
    <property type="taxonomic scope" value="Eukaryota"/>
</dbReference>
<name>K3XCT6_GLOUD</name>
<evidence type="ECO:0000313" key="3">
    <source>
        <dbReference type="EnsemblProtists" id="PYU1_T015035"/>
    </source>
</evidence>
<dbReference type="GO" id="GO:0005737">
    <property type="term" value="C:cytoplasm"/>
    <property type="evidence" value="ECO:0007669"/>
    <property type="project" value="TreeGrafter"/>
</dbReference>
<dbReference type="InterPro" id="IPR002347">
    <property type="entry name" value="SDR_fam"/>
</dbReference>
<proteinExistence type="predicted"/>
<dbReference type="HOGENOM" id="CLU_010194_9_1_1"/>
<sequence length="178" mass="18572">MAAPKTVLITGATRGIGLTLAEHYVRLGWKVIGAVRDPAAADKLDSSDEASILNAAKALEGEAIDLLINNAGILLSSGTLAATTKDDLLKQFEVNSVGPFLVTRAFIPHLKAAVAKHGSAYVAQISSVMGSIGLNFGGYYGYRESKAAVNMINSSLAIDLKMTRSALSCCTLAGCKRT</sequence>
<reference evidence="3" key="3">
    <citation type="submission" date="2015-02" db="UniProtKB">
        <authorList>
            <consortium name="EnsemblProtists"/>
        </authorList>
    </citation>
    <scope>IDENTIFICATION</scope>
    <source>
        <strain evidence="3">DAOM BR144</strain>
    </source>
</reference>
<dbReference type="Pfam" id="PF00106">
    <property type="entry name" value="adh_short"/>
    <property type="match status" value="1"/>
</dbReference>
<dbReference type="InterPro" id="IPR051468">
    <property type="entry name" value="Fungal_SecMetab_SDRs"/>
</dbReference>
<evidence type="ECO:0000313" key="4">
    <source>
        <dbReference type="Proteomes" id="UP000019132"/>
    </source>
</evidence>
<evidence type="ECO:0000256" key="1">
    <source>
        <dbReference type="ARBA" id="ARBA00022857"/>
    </source>
</evidence>
<dbReference type="PANTHER" id="PTHR43544:SF7">
    <property type="entry name" value="NADB-LER2"/>
    <property type="match status" value="1"/>
</dbReference>
<reference evidence="4" key="2">
    <citation type="submission" date="2010-04" db="EMBL/GenBank/DDBJ databases">
        <authorList>
            <person name="Buell R."/>
            <person name="Hamilton J."/>
            <person name="Hostetler J."/>
        </authorList>
    </citation>
    <scope>NUCLEOTIDE SEQUENCE [LARGE SCALE GENOMIC DNA]</scope>
    <source>
        <strain evidence="4">DAOM:BR144</strain>
    </source>
</reference>
<dbReference type="InParanoid" id="K3XCT6"/>
<dbReference type="PANTHER" id="PTHR43544">
    <property type="entry name" value="SHORT-CHAIN DEHYDROGENASE/REDUCTASE"/>
    <property type="match status" value="1"/>
</dbReference>
<dbReference type="EMBL" id="ADOS01001471">
    <property type="status" value="NOT_ANNOTATED_CDS"/>
    <property type="molecule type" value="Genomic_DNA"/>
</dbReference>
<dbReference type="PRINTS" id="PR00081">
    <property type="entry name" value="GDHRDH"/>
</dbReference>
<dbReference type="SUPFAM" id="SSF51735">
    <property type="entry name" value="NAD(P)-binding Rossmann-fold domains"/>
    <property type="match status" value="1"/>
</dbReference>
<dbReference type="GO" id="GO:0016491">
    <property type="term" value="F:oxidoreductase activity"/>
    <property type="evidence" value="ECO:0007669"/>
    <property type="project" value="UniProtKB-KW"/>
</dbReference>
<dbReference type="VEuPathDB" id="FungiDB:PYU1_G015004"/>
<dbReference type="InterPro" id="IPR036291">
    <property type="entry name" value="NAD(P)-bd_dom_sf"/>
</dbReference>
<dbReference type="Proteomes" id="UP000019132">
    <property type="component" value="Unassembled WGS sequence"/>
</dbReference>
<dbReference type="AlphaFoldDB" id="K3XCT6"/>
<dbReference type="OMA" id="CRNISEG"/>
<organism evidence="3 4">
    <name type="scientific">Globisporangium ultimum (strain ATCC 200006 / CBS 805.95 / DAOM BR144)</name>
    <name type="common">Pythium ultimum</name>
    <dbReference type="NCBI Taxonomy" id="431595"/>
    <lineage>
        <taxon>Eukaryota</taxon>
        <taxon>Sar</taxon>
        <taxon>Stramenopiles</taxon>
        <taxon>Oomycota</taxon>
        <taxon>Peronosporomycetes</taxon>
        <taxon>Pythiales</taxon>
        <taxon>Pythiaceae</taxon>
        <taxon>Globisporangium</taxon>
    </lineage>
</organism>
<dbReference type="PRINTS" id="PR00080">
    <property type="entry name" value="SDRFAMILY"/>
</dbReference>
<evidence type="ECO:0000256" key="2">
    <source>
        <dbReference type="ARBA" id="ARBA00023002"/>
    </source>
</evidence>
<keyword evidence="2" id="KW-0560">Oxidoreductase</keyword>
<keyword evidence="1" id="KW-0521">NADP</keyword>